<evidence type="ECO:0000313" key="2">
    <source>
        <dbReference type="Proteomes" id="UP000708208"/>
    </source>
</evidence>
<accession>A0A8J2KTF1</accession>
<sequence length="102" mass="11938">GLVYIMGIVLNPRCKLEWHRLVGFKELIPNYKKVIANHWMQFYKPSTVEETSGVCGDDIFARQMKKSRLSIQDELEKYLSEPTCGSKDMSNGILNWWKDRLN</sequence>
<keyword evidence="2" id="KW-1185">Reference proteome</keyword>
<comment type="caution">
    <text evidence="1">The sequence shown here is derived from an EMBL/GenBank/DDBJ whole genome shotgun (WGS) entry which is preliminary data.</text>
</comment>
<reference evidence="1" key="1">
    <citation type="submission" date="2021-06" db="EMBL/GenBank/DDBJ databases">
        <authorList>
            <person name="Hodson N. C."/>
            <person name="Mongue J. A."/>
            <person name="Jaron S. K."/>
        </authorList>
    </citation>
    <scope>NUCLEOTIDE SEQUENCE</scope>
</reference>
<dbReference type="EMBL" id="CAJVCH010443671">
    <property type="protein sequence ID" value="CAG7819242.1"/>
    <property type="molecule type" value="Genomic_DNA"/>
</dbReference>
<proteinExistence type="predicted"/>
<dbReference type="AlphaFoldDB" id="A0A8J2KTF1"/>
<protein>
    <submittedName>
        <fullName evidence="1">Uncharacterized protein</fullName>
    </submittedName>
</protein>
<dbReference type="OrthoDB" id="117690at2759"/>
<evidence type="ECO:0000313" key="1">
    <source>
        <dbReference type="EMBL" id="CAG7819242.1"/>
    </source>
</evidence>
<feature type="non-terminal residue" evidence="1">
    <location>
        <position position="1"/>
    </location>
</feature>
<organism evidence="1 2">
    <name type="scientific">Allacma fusca</name>
    <dbReference type="NCBI Taxonomy" id="39272"/>
    <lineage>
        <taxon>Eukaryota</taxon>
        <taxon>Metazoa</taxon>
        <taxon>Ecdysozoa</taxon>
        <taxon>Arthropoda</taxon>
        <taxon>Hexapoda</taxon>
        <taxon>Collembola</taxon>
        <taxon>Symphypleona</taxon>
        <taxon>Sminthuridae</taxon>
        <taxon>Allacma</taxon>
    </lineage>
</organism>
<feature type="non-terminal residue" evidence="1">
    <location>
        <position position="102"/>
    </location>
</feature>
<dbReference type="Proteomes" id="UP000708208">
    <property type="component" value="Unassembled WGS sequence"/>
</dbReference>
<gene>
    <name evidence="1" type="ORF">AFUS01_LOCUS29704</name>
</gene>
<name>A0A8J2KTF1_9HEXA</name>